<dbReference type="InterPro" id="IPR017150">
    <property type="entry name" value="Pept_M20_glutamate_carboxypep"/>
</dbReference>
<dbReference type="InterPro" id="IPR050072">
    <property type="entry name" value="Peptidase_M20A"/>
</dbReference>
<dbReference type="EMBL" id="NHMP01000004">
    <property type="protein sequence ID" value="OXE47746.1"/>
    <property type="molecule type" value="Genomic_DNA"/>
</dbReference>
<organism evidence="5 6">
    <name type="scientific">Turicimonas muris</name>
    <dbReference type="NCBI Taxonomy" id="1796652"/>
    <lineage>
        <taxon>Bacteria</taxon>
        <taxon>Pseudomonadati</taxon>
        <taxon>Pseudomonadota</taxon>
        <taxon>Betaproteobacteria</taxon>
        <taxon>Burkholderiales</taxon>
        <taxon>Sutterellaceae</taxon>
        <taxon>Turicimonas</taxon>
    </lineage>
</organism>
<reference evidence="6" key="1">
    <citation type="submission" date="2017-05" db="EMBL/GenBank/DDBJ databases">
        <title>Improved OligoMM genomes.</title>
        <authorList>
            <person name="Garzetti D."/>
        </authorList>
    </citation>
    <scope>NUCLEOTIDE SEQUENCE [LARGE SCALE GENOMIC DNA]</scope>
    <source>
        <strain evidence="6">YL45</strain>
    </source>
</reference>
<evidence type="ECO:0000256" key="3">
    <source>
        <dbReference type="PIRSR" id="PIRSR037238-1"/>
    </source>
</evidence>
<dbReference type="Gene3D" id="3.30.70.360">
    <property type="match status" value="1"/>
</dbReference>
<accession>A0A227KIK0</accession>
<gene>
    <name evidence="5" type="ORF">ADH67_08185</name>
</gene>
<dbReference type="SUPFAM" id="SSF55031">
    <property type="entry name" value="Bacterial exopeptidase dimerisation domain"/>
    <property type="match status" value="1"/>
</dbReference>
<dbReference type="InterPro" id="IPR002933">
    <property type="entry name" value="Peptidase_M20"/>
</dbReference>
<dbReference type="Proteomes" id="UP000214610">
    <property type="component" value="Unassembled WGS sequence"/>
</dbReference>
<dbReference type="Gene3D" id="3.40.630.10">
    <property type="entry name" value="Zn peptidases"/>
    <property type="match status" value="1"/>
</dbReference>
<feature type="active site" description="Proton acceptor" evidence="3">
    <location>
        <position position="138"/>
    </location>
</feature>
<dbReference type="SUPFAM" id="SSF53187">
    <property type="entry name" value="Zn-dependent exopeptidases"/>
    <property type="match status" value="1"/>
</dbReference>
<dbReference type="Pfam" id="PF07687">
    <property type="entry name" value="M20_dimer"/>
    <property type="match status" value="1"/>
</dbReference>
<keyword evidence="5" id="KW-0645">Protease</keyword>
<dbReference type="CDD" id="cd03885">
    <property type="entry name" value="M20_CPDG2"/>
    <property type="match status" value="1"/>
</dbReference>
<evidence type="ECO:0000256" key="2">
    <source>
        <dbReference type="ARBA" id="ARBA00022801"/>
    </source>
</evidence>
<dbReference type="GO" id="GO:0004180">
    <property type="term" value="F:carboxypeptidase activity"/>
    <property type="evidence" value="ECO:0007669"/>
    <property type="project" value="UniProtKB-KW"/>
</dbReference>
<dbReference type="AlphaFoldDB" id="A0A227KIK0"/>
<keyword evidence="1" id="KW-0479">Metal-binding</keyword>
<feature type="active site" evidence="3">
    <location>
        <position position="78"/>
    </location>
</feature>
<evidence type="ECO:0000313" key="6">
    <source>
        <dbReference type="Proteomes" id="UP000214610"/>
    </source>
</evidence>
<dbReference type="InterPro" id="IPR011650">
    <property type="entry name" value="Peptidase_M20_dimer"/>
</dbReference>
<dbReference type="PANTHER" id="PTHR43808">
    <property type="entry name" value="ACETYLORNITHINE DEACETYLASE"/>
    <property type="match status" value="1"/>
</dbReference>
<dbReference type="PIRSF" id="PIRSF037238">
    <property type="entry name" value="Carboxypeptidase_G2"/>
    <property type="match status" value="1"/>
</dbReference>
<dbReference type="RefSeq" id="WP_066595270.1">
    <property type="nucleotide sequence ID" value="NZ_CAJTBZ010000007.1"/>
</dbReference>
<comment type="caution">
    <text evidence="5">The sequence shown here is derived from an EMBL/GenBank/DDBJ whole genome shotgun (WGS) entry which is preliminary data.</text>
</comment>
<keyword evidence="5" id="KW-0121">Carboxypeptidase</keyword>
<proteinExistence type="predicted"/>
<dbReference type="Pfam" id="PF01546">
    <property type="entry name" value="Peptidase_M20"/>
    <property type="match status" value="1"/>
</dbReference>
<dbReference type="GeneID" id="78362782"/>
<dbReference type="PANTHER" id="PTHR43808:SF9">
    <property type="entry name" value="BLL0789 PROTEIN"/>
    <property type="match status" value="1"/>
</dbReference>
<keyword evidence="6" id="KW-1185">Reference proteome</keyword>
<dbReference type="InterPro" id="IPR036264">
    <property type="entry name" value="Bact_exopeptidase_dim_dom"/>
</dbReference>
<protein>
    <submittedName>
        <fullName evidence="5">Glutamate carboxypeptidase</fullName>
    </submittedName>
</protein>
<keyword evidence="2" id="KW-0378">Hydrolase</keyword>
<evidence type="ECO:0000313" key="5">
    <source>
        <dbReference type="EMBL" id="OXE47746.1"/>
    </source>
</evidence>
<evidence type="ECO:0000256" key="1">
    <source>
        <dbReference type="ARBA" id="ARBA00022723"/>
    </source>
</evidence>
<feature type="domain" description="Peptidase M20 dimerisation" evidence="4">
    <location>
        <begin position="174"/>
        <end position="255"/>
    </location>
</feature>
<dbReference type="GO" id="GO:0046872">
    <property type="term" value="F:metal ion binding"/>
    <property type="evidence" value="ECO:0007669"/>
    <property type="project" value="UniProtKB-KW"/>
</dbReference>
<sequence>MTVLESFIEDLKPLVNIDCGTSNVAGVTAIAEMMKKHYESIGFHAELVDLGPNAGKGLFATNKPDAKEYDVLMNAHMDTVFPDGTAAARPFSMKGDTAYGPGCSDCKSGVLAIFYALKNARPEDLQRLAIAVALNPDEETGSKNSAKWLASLAAKSKRALVFEAARAGGELVRSRKGSATYEVTFHGVGSHAGNAPYKGANANVAAMRFALAAYGLADYEVGTTVNPGVIQGGSASNVISDKCVVKLDVRYWNPECDKLIDDALNNMAKCTWAPRVTQELVRVSHIPAMPLSENTKELVSQITEAGKLEGVDVKWVDAGGASDGNHMAEMNIPVIDGCGPAGAEFHCDREYLRLDTVEERIRMISRFLTLI</sequence>
<name>A0A227KIK0_9BURK</name>
<evidence type="ECO:0000259" key="4">
    <source>
        <dbReference type="Pfam" id="PF07687"/>
    </source>
</evidence>